<dbReference type="EMBL" id="JBHSSW010000028">
    <property type="protein sequence ID" value="MFC6199320.1"/>
    <property type="molecule type" value="Genomic_DNA"/>
</dbReference>
<evidence type="ECO:0000256" key="1">
    <source>
        <dbReference type="PROSITE-ProRule" id="PRU00182"/>
    </source>
</evidence>
<comment type="caution">
    <text evidence="3">The sequence shown here is derived from an EMBL/GenBank/DDBJ whole genome shotgun (WGS) entry which is preliminary data.</text>
</comment>
<keyword evidence="4" id="KW-1185">Reference proteome</keyword>
<dbReference type="RefSeq" id="WP_377380270.1">
    <property type="nucleotide sequence ID" value="NZ_JBHSSW010000028.1"/>
</dbReference>
<dbReference type="CDD" id="cd00165">
    <property type="entry name" value="S4"/>
    <property type="match status" value="1"/>
</dbReference>
<gene>
    <name evidence="3" type="ORF">ACFQDM_14635</name>
</gene>
<organism evidence="3 4">
    <name type="scientific">Ponticaulis profundi</name>
    <dbReference type="NCBI Taxonomy" id="2665222"/>
    <lineage>
        <taxon>Bacteria</taxon>
        <taxon>Pseudomonadati</taxon>
        <taxon>Pseudomonadota</taxon>
        <taxon>Alphaproteobacteria</taxon>
        <taxon>Hyphomonadales</taxon>
        <taxon>Hyphomonadaceae</taxon>
        <taxon>Ponticaulis</taxon>
    </lineage>
</organism>
<dbReference type="SMART" id="SM00363">
    <property type="entry name" value="S4"/>
    <property type="match status" value="1"/>
</dbReference>
<dbReference type="PROSITE" id="PS50889">
    <property type="entry name" value="S4"/>
    <property type="match status" value="1"/>
</dbReference>
<reference evidence="4" key="1">
    <citation type="journal article" date="2019" name="Int. J. Syst. Evol. Microbiol.">
        <title>The Global Catalogue of Microorganisms (GCM) 10K type strain sequencing project: providing services to taxonomists for standard genome sequencing and annotation.</title>
        <authorList>
            <consortium name="The Broad Institute Genomics Platform"/>
            <consortium name="The Broad Institute Genome Sequencing Center for Infectious Disease"/>
            <person name="Wu L."/>
            <person name="Ma J."/>
        </authorList>
    </citation>
    <scope>NUCLEOTIDE SEQUENCE [LARGE SCALE GENOMIC DNA]</scope>
    <source>
        <strain evidence="4">CGMCC-1.15741</strain>
    </source>
</reference>
<protein>
    <submittedName>
        <fullName evidence="3">RNA-binding S4 domain-containing protein</fullName>
    </submittedName>
</protein>
<dbReference type="Gene3D" id="3.10.290.10">
    <property type="entry name" value="RNA-binding S4 domain"/>
    <property type="match status" value="1"/>
</dbReference>
<name>A0ABW1SCQ2_9PROT</name>
<accession>A0ABW1SCQ2</accession>
<dbReference type="InterPro" id="IPR036986">
    <property type="entry name" value="S4_RNA-bd_sf"/>
</dbReference>
<proteinExistence type="predicted"/>
<dbReference type="Proteomes" id="UP001596303">
    <property type="component" value="Unassembled WGS sequence"/>
</dbReference>
<sequence length="93" mass="10569">MSEPDQRLDIWLWRARFFKTRTEAAKLVSDKGVRIDRTGMVRKSNKPGASVQIGDVLTFRKAGEVRTVRILGLPERRGPASEAQTHYLDEDAD</sequence>
<feature type="domain" description="RNA-binding S4" evidence="2">
    <location>
        <begin position="6"/>
        <end position="73"/>
    </location>
</feature>
<dbReference type="SUPFAM" id="SSF55174">
    <property type="entry name" value="Alpha-L RNA-binding motif"/>
    <property type="match status" value="1"/>
</dbReference>
<evidence type="ECO:0000313" key="4">
    <source>
        <dbReference type="Proteomes" id="UP001596303"/>
    </source>
</evidence>
<keyword evidence="1" id="KW-0694">RNA-binding</keyword>
<evidence type="ECO:0000259" key="2">
    <source>
        <dbReference type="SMART" id="SM00363"/>
    </source>
</evidence>
<dbReference type="InterPro" id="IPR002942">
    <property type="entry name" value="S4_RNA-bd"/>
</dbReference>
<evidence type="ECO:0000313" key="3">
    <source>
        <dbReference type="EMBL" id="MFC6199320.1"/>
    </source>
</evidence>
<dbReference type="Pfam" id="PF01479">
    <property type="entry name" value="S4"/>
    <property type="match status" value="1"/>
</dbReference>